<dbReference type="Proteomes" id="UP000620064">
    <property type="component" value="Unassembled WGS sequence"/>
</dbReference>
<dbReference type="InterPro" id="IPR050570">
    <property type="entry name" value="Cell_wall_metabolism_enzyme"/>
</dbReference>
<name>A0ABQ2NMZ7_9FLAO</name>
<comment type="caution">
    <text evidence="6">The sequence shown here is derived from an EMBL/GenBank/DDBJ whole genome shotgun (WGS) entry which is preliminary data.</text>
</comment>
<evidence type="ECO:0000313" key="6">
    <source>
        <dbReference type="EMBL" id="GGP05697.1"/>
    </source>
</evidence>
<evidence type="ECO:0000256" key="4">
    <source>
        <dbReference type="SAM" id="SignalP"/>
    </source>
</evidence>
<evidence type="ECO:0000259" key="5">
    <source>
        <dbReference type="Pfam" id="PF01551"/>
    </source>
</evidence>
<dbReference type="SUPFAM" id="SSF51261">
    <property type="entry name" value="Duplicated hybrid motif"/>
    <property type="match status" value="1"/>
</dbReference>
<feature type="coiled-coil region" evidence="2">
    <location>
        <begin position="20"/>
        <end position="54"/>
    </location>
</feature>
<keyword evidence="1 4" id="KW-0732">Signal</keyword>
<feature type="signal peptide" evidence="4">
    <location>
        <begin position="1"/>
        <end position="20"/>
    </location>
</feature>
<evidence type="ECO:0000256" key="1">
    <source>
        <dbReference type="ARBA" id="ARBA00022729"/>
    </source>
</evidence>
<reference evidence="7" key="1">
    <citation type="journal article" date="2019" name="Int. J. Syst. Evol. Microbiol.">
        <title>The Global Catalogue of Microorganisms (GCM) 10K type strain sequencing project: providing services to taxonomists for standard genome sequencing and annotation.</title>
        <authorList>
            <consortium name="The Broad Institute Genomics Platform"/>
            <consortium name="The Broad Institute Genome Sequencing Center for Infectious Disease"/>
            <person name="Wu L."/>
            <person name="Ma J."/>
        </authorList>
    </citation>
    <scope>NUCLEOTIDE SEQUENCE [LARGE SCALE GENOMIC DNA]</scope>
    <source>
        <strain evidence="7">CGMCC 1.7656</strain>
    </source>
</reference>
<proteinExistence type="predicted"/>
<dbReference type="EMBL" id="BMLV01000005">
    <property type="protein sequence ID" value="GGP05697.1"/>
    <property type="molecule type" value="Genomic_DNA"/>
</dbReference>
<feature type="domain" description="M23ase beta-sheet core" evidence="5">
    <location>
        <begin position="419"/>
        <end position="509"/>
    </location>
</feature>
<gene>
    <name evidence="6" type="ORF">GCM10010992_22810</name>
</gene>
<keyword evidence="7" id="KW-1185">Reference proteome</keyword>
<keyword evidence="2" id="KW-0175">Coiled coil</keyword>
<dbReference type="PANTHER" id="PTHR21666">
    <property type="entry name" value="PEPTIDASE-RELATED"/>
    <property type="match status" value="1"/>
</dbReference>
<dbReference type="PANTHER" id="PTHR21666:SF289">
    <property type="entry name" value="L-ALA--D-GLU ENDOPEPTIDASE"/>
    <property type="match status" value="1"/>
</dbReference>
<feature type="region of interest" description="Disordered" evidence="3">
    <location>
        <begin position="326"/>
        <end position="345"/>
    </location>
</feature>
<dbReference type="CDD" id="cd12797">
    <property type="entry name" value="M23_peptidase"/>
    <property type="match status" value="1"/>
</dbReference>
<feature type="chain" id="PRO_5046652965" description="M23ase beta-sheet core domain-containing protein" evidence="4">
    <location>
        <begin position="21"/>
        <end position="515"/>
    </location>
</feature>
<evidence type="ECO:0000313" key="7">
    <source>
        <dbReference type="Proteomes" id="UP000620064"/>
    </source>
</evidence>
<dbReference type="Gene3D" id="2.70.70.10">
    <property type="entry name" value="Glucose Permease (Domain IIA)"/>
    <property type="match status" value="1"/>
</dbReference>
<dbReference type="Gene3D" id="6.10.250.3150">
    <property type="match status" value="1"/>
</dbReference>
<evidence type="ECO:0000256" key="2">
    <source>
        <dbReference type="SAM" id="Coils"/>
    </source>
</evidence>
<dbReference type="RefSeq" id="WP_229663439.1">
    <property type="nucleotide sequence ID" value="NZ_BMLV01000005.1"/>
</dbReference>
<protein>
    <recommendedName>
        <fullName evidence="5">M23ase beta-sheet core domain-containing protein</fullName>
    </recommendedName>
</protein>
<organism evidence="6 7">
    <name type="scientific">Cloacibacterium rupense</name>
    <dbReference type="NCBI Taxonomy" id="517423"/>
    <lineage>
        <taxon>Bacteria</taxon>
        <taxon>Pseudomonadati</taxon>
        <taxon>Bacteroidota</taxon>
        <taxon>Flavobacteriia</taxon>
        <taxon>Flavobacteriales</taxon>
        <taxon>Weeksellaceae</taxon>
    </lineage>
</organism>
<dbReference type="InterPro" id="IPR016047">
    <property type="entry name" value="M23ase_b-sheet_dom"/>
</dbReference>
<accession>A0ABQ2NMZ7</accession>
<evidence type="ECO:0000256" key="3">
    <source>
        <dbReference type="SAM" id="MobiDB-lite"/>
    </source>
</evidence>
<dbReference type="InterPro" id="IPR011055">
    <property type="entry name" value="Dup_hybrid_motif"/>
</dbReference>
<dbReference type="Pfam" id="PF01551">
    <property type="entry name" value="Peptidase_M23"/>
    <property type="match status" value="1"/>
</dbReference>
<sequence length="515" mass="57767">MMHRKLSLFLGLLMFGFAFSQQPENRKEQLQRQNAELKKQIANINAELAKAKGETKLSLAYLAGVNQKIALREKVVNNTQKEKRYIEDDIYKRQLEINKFNRELKVLRKDYADILVKAYKNKGVQNKVTFVLSSKNLGEALRRVQYIKQYGEYQDKKAAEITDKATQIKTSINLKQKSVKEKDALLNRQKQDLAVIEKERKDKEILLQEFKKNEAKLSADLRAKQAENKKIESAIRSLINEEIKAAKAREEAEKKAEAERIRLAKIAAEKEKAKLEEARKAEAARLLAEKKKAEEEERKLAELARKKADAEKEAIARNDAAKIAKAEKEKKESEDKANAAKEKADIARNASKALAEKTEKEKDAIEEKTMKNFGVGSVVAGSNFAANKGKMSFPVASGSIIERFGRQKHPVFEKMDIENNGIKVKVPAGTKARCVFPGVVINVMVTGGAKTVLVKHGDYFTIYGNLESVNIAKNQQVSAGTIIGGVGSDLEGVYALDFQIWNGQTPVDPLGWVSY</sequence>